<keyword evidence="2" id="KW-1003">Cell membrane</keyword>
<feature type="transmembrane region" description="Helical" evidence="8">
    <location>
        <begin position="752"/>
        <end position="781"/>
    </location>
</feature>
<feature type="transmembrane region" description="Helical" evidence="8">
    <location>
        <begin position="469"/>
        <end position="495"/>
    </location>
</feature>
<feature type="transmembrane region" description="Helical" evidence="8">
    <location>
        <begin position="801"/>
        <end position="828"/>
    </location>
</feature>
<dbReference type="Pfam" id="PF02687">
    <property type="entry name" value="FtsX"/>
    <property type="match status" value="2"/>
</dbReference>
<organism evidence="10 11">
    <name type="scientific">Streptomyces cinnabarinus</name>
    <dbReference type="NCBI Taxonomy" id="67287"/>
    <lineage>
        <taxon>Bacteria</taxon>
        <taxon>Bacillati</taxon>
        <taxon>Actinomycetota</taxon>
        <taxon>Actinomycetes</taxon>
        <taxon>Kitasatosporales</taxon>
        <taxon>Streptomycetaceae</taxon>
        <taxon>Streptomyces</taxon>
    </lineage>
</organism>
<feature type="transmembrane region" description="Helical" evidence="8">
    <location>
        <begin position="706"/>
        <end position="731"/>
    </location>
</feature>
<name>A0ABY7KEY0_9ACTN</name>
<feature type="compositionally biased region" description="Low complexity" evidence="7">
    <location>
        <begin position="422"/>
        <end position="433"/>
    </location>
</feature>
<dbReference type="PANTHER" id="PTHR30572:SF4">
    <property type="entry name" value="ABC TRANSPORTER PERMEASE YTRF"/>
    <property type="match status" value="1"/>
</dbReference>
<protein>
    <submittedName>
        <fullName evidence="10">FtsX-like permease family protein</fullName>
    </submittedName>
</protein>
<comment type="similarity">
    <text evidence="6">Belongs to the ABC-4 integral membrane protein family.</text>
</comment>
<comment type="subcellular location">
    <subcellularLocation>
        <location evidence="1">Cell membrane</location>
        <topology evidence="1">Multi-pass membrane protein</topology>
    </subcellularLocation>
</comment>
<keyword evidence="5 8" id="KW-0472">Membrane</keyword>
<evidence type="ECO:0000256" key="8">
    <source>
        <dbReference type="SAM" id="Phobius"/>
    </source>
</evidence>
<reference evidence="10" key="1">
    <citation type="submission" date="2022-12" db="EMBL/GenBank/DDBJ databases">
        <authorList>
            <person name="Ruckert C."/>
            <person name="Busche T."/>
            <person name="Kalinowski J."/>
            <person name="Wittmann C."/>
        </authorList>
    </citation>
    <scope>NUCLEOTIDE SEQUENCE</scope>
    <source>
        <strain evidence="10">DSM 40467</strain>
    </source>
</reference>
<evidence type="ECO:0000259" key="9">
    <source>
        <dbReference type="Pfam" id="PF02687"/>
    </source>
</evidence>
<proteinExistence type="inferred from homology"/>
<evidence type="ECO:0000256" key="5">
    <source>
        <dbReference type="ARBA" id="ARBA00023136"/>
    </source>
</evidence>
<keyword evidence="4 8" id="KW-1133">Transmembrane helix</keyword>
<dbReference type="InterPro" id="IPR003838">
    <property type="entry name" value="ABC3_permease_C"/>
</dbReference>
<dbReference type="InterPro" id="IPR050250">
    <property type="entry name" value="Macrolide_Exporter_MacB"/>
</dbReference>
<evidence type="ECO:0000256" key="1">
    <source>
        <dbReference type="ARBA" id="ARBA00004651"/>
    </source>
</evidence>
<feature type="region of interest" description="Disordered" evidence="7">
    <location>
        <begin position="382"/>
        <end position="448"/>
    </location>
</feature>
<dbReference type="EMBL" id="CP114413">
    <property type="protein sequence ID" value="WAZ23085.1"/>
    <property type="molecule type" value="Genomic_DNA"/>
</dbReference>
<feature type="transmembrane region" description="Helical" evidence="8">
    <location>
        <begin position="305"/>
        <end position="328"/>
    </location>
</feature>
<gene>
    <name evidence="10" type="ORF">STRCI_004402</name>
</gene>
<dbReference type="PANTHER" id="PTHR30572">
    <property type="entry name" value="MEMBRANE COMPONENT OF TRANSPORTER-RELATED"/>
    <property type="match status" value="1"/>
</dbReference>
<evidence type="ECO:0000256" key="7">
    <source>
        <dbReference type="SAM" id="MobiDB-lite"/>
    </source>
</evidence>
<evidence type="ECO:0000256" key="3">
    <source>
        <dbReference type="ARBA" id="ARBA00022692"/>
    </source>
</evidence>
<sequence length="840" mass="85592">MSALGGVVRAGLGRRRLQTTVMILTTLIAVTASVVAAGVLVASRAPFEQAMSERAGAHLTAWFDGRKATAKQLAATARAAGVTEAAGPFRTLSLAPRTASASEGLPSGVTLPERTVVGRAEPGGAVDRLDVVSGRWATRPGEIVLADGEDAIQPGTRLDLPGLPGSPTLTVVGLARSVTGTADAWVTPAQASALTTKDDSAGYQMLYRLRDSGTETQVAEGRAAIEAAAPQGALTGTRSHLAVRQEQLANALAFVPFVAAFGVLGLAMSVLIIGIIVSGTVGSATHRIGVLKSLGFTPAQVVRAYVAQALLPAAIGAALGVALGNVFAGPVLGGVEDVYNGAPAAVPWWIDITAPAMALALVTLAALAPALRAGRLRTIEAITAGRTPNPARGRLTRRRPARPAPRPDTAARTPDTHHPTGRPRQPGPRTVPRSPVTARGRLTHRLTSRLPRTVGLGLARPFVRPGRSLTTAAAVALATLTVTFAVGLALTLGAVQSERMLDSAAPVVVETGRGQGGPGGAVAVPAPGQEPRQPADPAAVVTALDGQESTRRYYGTAHAEVNATGITGRTTVTAYDGDSSWGAPPMVSGEWLGGPGEAVVTERFLDAAGIQVGDTVKLTEKGRGTTVRIVGEAFFTEDDGMSLLTRTATLTALGLDTAPASFHVQPDSGTDASAYVTGLNKALDGTGAVAHTNTDNSSSVIAAMDALIAMLTLLLVAVAGLGVLNTVVLDTRDRIHDLGIFKALGMTPRQTVALVLTSVAVIGLLAGAIGVPAGVALHHYVTPLMGDAVGMHLPGEHIGVYTPPALALLALGGLLIALAGALLPAGWAARTDTSRALRTE</sequence>
<keyword evidence="11" id="KW-1185">Reference proteome</keyword>
<evidence type="ECO:0000256" key="2">
    <source>
        <dbReference type="ARBA" id="ARBA00022475"/>
    </source>
</evidence>
<evidence type="ECO:0000256" key="4">
    <source>
        <dbReference type="ARBA" id="ARBA00022989"/>
    </source>
</evidence>
<accession>A0ABY7KEY0</accession>
<dbReference type="RefSeq" id="WP_269660668.1">
    <property type="nucleotide sequence ID" value="NZ_CP114413.1"/>
</dbReference>
<feature type="transmembrane region" description="Helical" evidence="8">
    <location>
        <begin position="21"/>
        <end position="42"/>
    </location>
</feature>
<feature type="domain" description="ABC3 transporter permease C-terminal" evidence="9">
    <location>
        <begin position="710"/>
        <end position="825"/>
    </location>
</feature>
<feature type="transmembrane region" description="Helical" evidence="8">
    <location>
        <begin position="348"/>
        <end position="368"/>
    </location>
</feature>
<evidence type="ECO:0000256" key="6">
    <source>
        <dbReference type="ARBA" id="ARBA00038076"/>
    </source>
</evidence>
<evidence type="ECO:0000313" key="10">
    <source>
        <dbReference type="EMBL" id="WAZ23085.1"/>
    </source>
</evidence>
<feature type="domain" description="ABC3 transporter permease C-terminal" evidence="9">
    <location>
        <begin position="260"/>
        <end position="375"/>
    </location>
</feature>
<dbReference type="Proteomes" id="UP001164439">
    <property type="component" value="Chromosome"/>
</dbReference>
<evidence type="ECO:0000313" key="11">
    <source>
        <dbReference type="Proteomes" id="UP001164439"/>
    </source>
</evidence>
<keyword evidence="3 8" id="KW-0812">Transmembrane</keyword>
<feature type="transmembrane region" description="Helical" evidence="8">
    <location>
        <begin position="251"/>
        <end position="284"/>
    </location>
</feature>